<protein>
    <submittedName>
        <fullName evidence="1">Uncharacterized protein</fullName>
    </submittedName>
</protein>
<dbReference type="Proteomes" id="UP000762676">
    <property type="component" value="Unassembled WGS sequence"/>
</dbReference>
<dbReference type="AlphaFoldDB" id="A0AAV4HMT8"/>
<dbReference type="EMBL" id="BMAT01002054">
    <property type="protein sequence ID" value="GFR98091.1"/>
    <property type="molecule type" value="Genomic_DNA"/>
</dbReference>
<sequence>MRTEILGASVSDSHTLIHHDNIITTSGASTLHQQNRLCGLAVRTLAQRLDDTTTESTVLRTIAHLSSNIHACLSVTCKPQESQRNKTRLVYYISPLLPLGRHDDRTLCAALACLSVPFAS</sequence>
<comment type="caution">
    <text evidence="1">The sequence shown here is derived from an EMBL/GenBank/DDBJ whole genome shotgun (WGS) entry which is preliminary data.</text>
</comment>
<gene>
    <name evidence="1" type="ORF">ElyMa_001009800</name>
</gene>
<evidence type="ECO:0000313" key="2">
    <source>
        <dbReference type="Proteomes" id="UP000762676"/>
    </source>
</evidence>
<organism evidence="1 2">
    <name type="scientific">Elysia marginata</name>
    <dbReference type="NCBI Taxonomy" id="1093978"/>
    <lineage>
        <taxon>Eukaryota</taxon>
        <taxon>Metazoa</taxon>
        <taxon>Spiralia</taxon>
        <taxon>Lophotrochozoa</taxon>
        <taxon>Mollusca</taxon>
        <taxon>Gastropoda</taxon>
        <taxon>Heterobranchia</taxon>
        <taxon>Euthyneura</taxon>
        <taxon>Panpulmonata</taxon>
        <taxon>Sacoglossa</taxon>
        <taxon>Placobranchoidea</taxon>
        <taxon>Plakobranchidae</taxon>
        <taxon>Elysia</taxon>
    </lineage>
</organism>
<reference evidence="1 2" key="1">
    <citation type="journal article" date="2021" name="Elife">
        <title>Chloroplast acquisition without the gene transfer in kleptoplastic sea slugs, Plakobranchus ocellatus.</title>
        <authorList>
            <person name="Maeda T."/>
            <person name="Takahashi S."/>
            <person name="Yoshida T."/>
            <person name="Shimamura S."/>
            <person name="Takaki Y."/>
            <person name="Nagai Y."/>
            <person name="Toyoda A."/>
            <person name="Suzuki Y."/>
            <person name="Arimoto A."/>
            <person name="Ishii H."/>
            <person name="Satoh N."/>
            <person name="Nishiyama T."/>
            <person name="Hasebe M."/>
            <person name="Maruyama T."/>
            <person name="Minagawa J."/>
            <person name="Obokata J."/>
            <person name="Shigenobu S."/>
        </authorList>
    </citation>
    <scope>NUCLEOTIDE SEQUENCE [LARGE SCALE GENOMIC DNA]</scope>
</reference>
<accession>A0AAV4HMT8</accession>
<keyword evidence="2" id="KW-1185">Reference proteome</keyword>
<evidence type="ECO:0000313" key="1">
    <source>
        <dbReference type="EMBL" id="GFR98091.1"/>
    </source>
</evidence>
<proteinExistence type="predicted"/>
<name>A0AAV4HMT8_9GAST</name>